<dbReference type="Gene3D" id="1.10.260.40">
    <property type="entry name" value="lambda repressor-like DNA-binding domains"/>
    <property type="match status" value="1"/>
</dbReference>
<dbReference type="AlphaFoldDB" id="A0A4Z0L9P5"/>
<dbReference type="SUPFAM" id="SSF51306">
    <property type="entry name" value="LexA/Signal peptidase"/>
    <property type="match status" value="1"/>
</dbReference>
<comment type="caution">
    <text evidence="2">The sequence shown here is derived from an EMBL/GenBank/DDBJ whole genome shotgun (WGS) entry which is preliminary data.</text>
</comment>
<proteinExistence type="predicted"/>
<dbReference type="OrthoDB" id="3831186at2"/>
<dbReference type="Pfam" id="PF01381">
    <property type="entry name" value="HTH_3"/>
    <property type="match status" value="1"/>
</dbReference>
<dbReference type="Proteomes" id="UP000297407">
    <property type="component" value="Unassembled WGS sequence"/>
</dbReference>
<dbReference type="SUPFAM" id="SSF47413">
    <property type="entry name" value="lambda repressor-like DNA-binding domains"/>
    <property type="match status" value="1"/>
</dbReference>
<reference evidence="2 3" key="1">
    <citation type="submission" date="2019-04" db="EMBL/GenBank/DDBJ databases">
        <title>Flavobacterium sp. strain DS2-A Genome sequencing and assembly.</title>
        <authorList>
            <person name="Kim I."/>
        </authorList>
    </citation>
    <scope>NUCLEOTIDE SEQUENCE [LARGE SCALE GENOMIC DNA]</scope>
    <source>
        <strain evidence="2 3">DS2-A</strain>
    </source>
</reference>
<feature type="domain" description="HTH cro/C1-type" evidence="1">
    <location>
        <begin position="8"/>
        <end position="62"/>
    </location>
</feature>
<sequence length="256" mass="29521">MLYISDNLKWLRNKRNLSQQEVADGMKLPVDRYKKYEYGKNVPPAETLLLISRYYHISIDLLLTIDLRKISIDNLLQLEDNRIVLPITVDQNGDNLIEIIPHKARAGYLTGYADAEFIENLQQISLPFLGPGKMRAFPIGGDSMPPHTDSTFIVGKYIENLGEIKKDKTYILITLSEGITYKRLHSKNAEAVLVEPDNIVYSPYEIKLSDILEIWEYVAHIGRDDSKQQSPEPESVKEMFLELKRDIYDLKTQYSK</sequence>
<protein>
    <submittedName>
        <fullName evidence="2">XRE family transcriptional regulator</fullName>
    </submittedName>
</protein>
<dbReference type="PROSITE" id="PS50943">
    <property type="entry name" value="HTH_CROC1"/>
    <property type="match status" value="1"/>
</dbReference>
<dbReference type="GO" id="GO:0003677">
    <property type="term" value="F:DNA binding"/>
    <property type="evidence" value="ECO:0007669"/>
    <property type="project" value="InterPro"/>
</dbReference>
<evidence type="ECO:0000313" key="3">
    <source>
        <dbReference type="Proteomes" id="UP000297407"/>
    </source>
</evidence>
<keyword evidence="3" id="KW-1185">Reference proteome</keyword>
<dbReference type="InterPro" id="IPR036286">
    <property type="entry name" value="LexA/Signal_pep-like_sf"/>
</dbReference>
<dbReference type="RefSeq" id="WP_135526082.1">
    <property type="nucleotide sequence ID" value="NZ_SRLH01000004.1"/>
</dbReference>
<dbReference type="CDD" id="cd00093">
    <property type="entry name" value="HTH_XRE"/>
    <property type="match status" value="1"/>
</dbReference>
<dbReference type="SMART" id="SM00530">
    <property type="entry name" value="HTH_XRE"/>
    <property type="match status" value="1"/>
</dbReference>
<name>A0A4Z0L9P5_9FLAO</name>
<dbReference type="Gene3D" id="2.10.109.10">
    <property type="entry name" value="Umud Fragment, subunit A"/>
    <property type="match status" value="1"/>
</dbReference>
<gene>
    <name evidence="2" type="ORF">E4635_07830</name>
</gene>
<dbReference type="InterPro" id="IPR010982">
    <property type="entry name" value="Lambda_DNA-bd_dom_sf"/>
</dbReference>
<dbReference type="InterPro" id="IPR001387">
    <property type="entry name" value="Cro/C1-type_HTH"/>
</dbReference>
<evidence type="ECO:0000259" key="1">
    <source>
        <dbReference type="PROSITE" id="PS50943"/>
    </source>
</evidence>
<organism evidence="2 3">
    <name type="scientific">Flavobacterium humi</name>
    <dbReference type="NCBI Taxonomy" id="2562683"/>
    <lineage>
        <taxon>Bacteria</taxon>
        <taxon>Pseudomonadati</taxon>
        <taxon>Bacteroidota</taxon>
        <taxon>Flavobacteriia</taxon>
        <taxon>Flavobacteriales</taxon>
        <taxon>Flavobacteriaceae</taxon>
        <taxon>Flavobacterium</taxon>
    </lineage>
</organism>
<accession>A0A4Z0L9P5</accession>
<evidence type="ECO:0000313" key="2">
    <source>
        <dbReference type="EMBL" id="TGD57910.1"/>
    </source>
</evidence>
<dbReference type="EMBL" id="SRLH01000004">
    <property type="protein sequence ID" value="TGD57910.1"/>
    <property type="molecule type" value="Genomic_DNA"/>
</dbReference>